<evidence type="ECO:0000256" key="4">
    <source>
        <dbReference type="ARBA" id="ARBA00022777"/>
    </source>
</evidence>
<dbReference type="PROSITE" id="PS50011">
    <property type="entry name" value="PROTEIN_KINASE_DOM"/>
    <property type="match status" value="1"/>
</dbReference>
<dbReference type="FunFam" id="1.10.510.10:FF:000021">
    <property type="entry name" value="Serine/threonine protein kinase"/>
    <property type="match status" value="1"/>
</dbReference>
<dbReference type="SUPFAM" id="SSF56112">
    <property type="entry name" value="Protein kinase-like (PK-like)"/>
    <property type="match status" value="1"/>
</dbReference>
<dbReference type="Gene3D" id="3.30.200.20">
    <property type="entry name" value="Phosphorylase Kinase, domain 1"/>
    <property type="match status" value="1"/>
</dbReference>
<dbReference type="InterPro" id="IPR000719">
    <property type="entry name" value="Prot_kinase_dom"/>
</dbReference>
<dbReference type="PANTHER" id="PTHR43289:SF6">
    <property type="entry name" value="SERINE_THREONINE-PROTEIN KINASE NEKL-3"/>
    <property type="match status" value="1"/>
</dbReference>
<feature type="domain" description="Protein kinase" evidence="7">
    <location>
        <begin position="10"/>
        <end position="273"/>
    </location>
</feature>
<dbReference type="InterPro" id="IPR011009">
    <property type="entry name" value="Kinase-like_dom_sf"/>
</dbReference>
<organism evidence="8">
    <name type="scientific">hydrothermal vent metagenome</name>
    <dbReference type="NCBI Taxonomy" id="652676"/>
    <lineage>
        <taxon>unclassified sequences</taxon>
        <taxon>metagenomes</taxon>
        <taxon>ecological metagenomes</taxon>
    </lineage>
</organism>
<evidence type="ECO:0000313" key="8">
    <source>
        <dbReference type="EMBL" id="VAX22329.1"/>
    </source>
</evidence>
<dbReference type="AlphaFoldDB" id="A0A3B1BWK4"/>
<accession>A0A3B1BWK4</accession>
<feature type="region of interest" description="Disordered" evidence="6">
    <location>
        <begin position="348"/>
        <end position="382"/>
    </location>
</feature>
<proteinExistence type="predicted"/>
<dbReference type="Pfam" id="PF00069">
    <property type="entry name" value="Pkinase"/>
    <property type="match status" value="1"/>
</dbReference>
<evidence type="ECO:0000259" key="7">
    <source>
        <dbReference type="PROSITE" id="PS50011"/>
    </source>
</evidence>
<dbReference type="CDD" id="cd14014">
    <property type="entry name" value="STKc_PknB_like"/>
    <property type="match status" value="1"/>
</dbReference>
<dbReference type="Gene3D" id="1.10.510.10">
    <property type="entry name" value="Transferase(Phosphotransferase) domain 1"/>
    <property type="match status" value="1"/>
</dbReference>
<evidence type="ECO:0000256" key="1">
    <source>
        <dbReference type="ARBA" id="ARBA00022527"/>
    </source>
</evidence>
<evidence type="ECO:0000256" key="5">
    <source>
        <dbReference type="ARBA" id="ARBA00022840"/>
    </source>
</evidence>
<protein>
    <submittedName>
        <fullName evidence="8">Serine/threonine protein kinase</fullName>
    </submittedName>
</protein>
<dbReference type="InterPro" id="IPR017441">
    <property type="entry name" value="Protein_kinase_ATP_BS"/>
</dbReference>
<dbReference type="InterPro" id="IPR008271">
    <property type="entry name" value="Ser/Thr_kinase_AS"/>
</dbReference>
<evidence type="ECO:0000256" key="3">
    <source>
        <dbReference type="ARBA" id="ARBA00022741"/>
    </source>
</evidence>
<reference evidence="8" key="1">
    <citation type="submission" date="2018-06" db="EMBL/GenBank/DDBJ databases">
        <authorList>
            <person name="Zhirakovskaya E."/>
        </authorList>
    </citation>
    <scope>NUCLEOTIDE SEQUENCE</scope>
</reference>
<dbReference type="PROSITE" id="PS00108">
    <property type="entry name" value="PROTEIN_KINASE_ST"/>
    <property type="match status" value="1"/>
</dbReference>
<dbReference type="EMBL" id="UOGA01000222">
    <property type="protein sequence ID" value="VAX22329.1"/>
    <property type="molecule type" value="Genomic_DNA"/>
</dbReference>
<dbReference type="InterPro" id="IPR013229">
    <property type="entry name" value="PEGA"/>
</dbReference>
<dbReference type="GO" id="GO:0005524">
    <property type="term" value="F:ATP binding"/>
    <property type="evidence" value="ECO:0007669"/>
    <property type="project" value="UniProtKB-KW"/>
</dbReference>
<keyword evidence="5" id="KW-0067">ATP-binding</keyword>
<keyword evidence="1 8" id="KW-0723">Serine/threonine-protein kinase</keyword>
<keyword evidence="4 8" id="KW-0418">Kinase</keyword>
<sequence>MPEIESLGRYEIISELGRGGMGIVMKGKDPKIDRLVALKIIKFEDIADSGRIKELIERFHIEARAAGKLTHPSIVTIYDVGEQSGMSFIAMEFVEGRDLADILRKEKKMPFKRAANLIIQIAEGLAFAHERGIIHRDIKPGNILIQKNDKVKITDFGLARLQSAGSVTQTGHAVGSPLYMSPEQVQSLPMDGRSDIFSLGVMFYELVTGVKPFEADSLTGIIFKIIKDDPLPPTTFNKRLSSSAEAVIKKMMAKDPEQRYRSGGDVAGDLKRISSFPDGFGDLTGSDAAMTLDFAVSDTVSTDGAPQKSKGLLWAIALLSIAVSVGGAWWYLQGAKRQAVLPELAVKAPEKPASDSPPIPERLTPDNPPKDAKQAVATPAKPEAPEPVAILKGFVAIDSPIESEITIDGIAVGATPITSLELDPGKHTIEARADSFKPWKKEIKISSGKLVTLTADMKLADGFLKISSLPKGALVFINGEKSGRAPVKIELAAGDHKVTIKKPGYRSFTKKIKIKSAKTAEISAKLDKLGFGSLRVTAIPWADIYINNNKIGPTPRLIEKAQEGKISIKLVNPGFEPYSKVAWLKKGERLEIFHKFTEAEALTKPSGKSGDQIEGETGSLKITSKPSGMVFIDGKAEGETPVIATGLAIGPHEIVIKREGQEDYNRSVIVIKRKVILLAVE</sequence>
<keyword evidence="3" id="KW-0547">Nucleotide-binding</keyword>
<dbReference type="GO" id="GO:0004674">
    <property type="term" value="F:protein serine/threonine kinase activity"/>
    <property type="evidence" value="ECO:0007669"/>
    <property type="project" value="UniProtKB-KW"/>
</dbReference>
<dbReference type="PROSITE" id="PS00107">
    <property type="entry name" value="PROTEIN_KINASE_ATP"/>
    <property type="match status" value="1"/>
</dbReference>
<evidence type="ECO:0000256" key="2">
    <source>
        <dbReference type="ARBA" id="ARBA00022679"/>
    </source>
</evidence>
<dbReference type="Pfam" id="PF08308">
    <property type="entry name" value="PEGA"/>
    <property type="match status" value="4"/>
</dbReference>
<keyword evidence="2" id="KW-0808">Transferase</keyword>
<gene>
    <name evidence="8" type="ORF">MNBD_NITROSPINAE04-1284</name>
</gene>
<dbReference type="SMART" id="SM00220">
    <property type="entry name" value="S_TKc"/>
    <property type="match status" value="1"/>
</dbReference>
<evidence type="ECO:0000256" key="6">
    <source>
        <dbReference type="SAM" id="MobiDB-lite"/>
    </source>
</evidence>
<name>A0A3B1BWK4_9ZZZZ</name>
<dbReference type="PANTHER" id="PTHR43289">
    <property type="entry name" value="MITOGEN-ACTIVATED PROTEIN KINASE KINASE KINASE 20-RELATED"/>
    <property type="match status" value="1"/>
</dbReference>